<organism evidence="1 2">
    <name type="scientific">Henosepilachna vigintioctopunctata</name>
    <dbReference type="NCBI Taxonomy" id="420089"/>
    <lineage>
        <taxon>Eukaryota</taxon>
        <taxon>Metazoa</taxon>
        <taxon>Ecdysozoa</taxon>
        <taxon>Arthropoda</taxon>
        <taxon>Hexapoda</taxon>
        <taxon>Insecta</taxon>
        <taxon>Pterygota</taxon>
        <taxon>Neoptera</taxon>
        <taxon>Endopterygota</taxon>
        <taxon>Coleoptera</taxon>
        <taxon>Polyphaga</taxon>
        <taxon>Cucujiformia</taxon>
        <taxon>Coccinelloidea</taxon>
        <taxon>Coccinellidae</taxon>
        <taxon>Epilachninae</taxon>
        <taxon>Epilachnini</taxon>
        <taxon>Henosepilachna</taxon>
    </lineage>
</organism>
<dbReference type="AlphaFoldDB" id="A0AAW1U3G3"/>
<evidence type="ECO:0000313" key="2">
    <source>
        <dbReference type="Proteomes" id="UP001431783"/>
    </source>
</evidence>
<dbReference type="Proteomes" id="UP001431783">
    <property type="component" value="Unassembled WGS sequence"/>
</dbReference>
<evidence type="ECO:0008006" key="3">
    <source>
        <dbReference type="Google" id="ProtNLM"/>
    </source>
</evidence>
<gene>
    <name evidence="1" type="ORF">WA026_007909</name>
</gene>
<accession>A0AAW1U3G3</accession>
<dbReference type="EMBL" id="JARQZJ010000033">
    <property type="protein sequence ID" value="KAK9875518.1"/>
    <property type="molecule type" value="Genomic_DNA"/>
</dbReference>
<comment type="caution">
    <text evidence="1">The sequence shown here is derived from an EMBL/GenBank/DDBJ whole genome shotgun (WGS) entry which is preliminary data.</text>
</comment>
<reference evidence="1 2" key="1">
    <citation type="submission" date="2023-03" db="EMBL/GenBank/DDBJ databases">
        <title>Genome insight into feeding habits of ladybird beetles.</title>
        <authorList>
            <person name="Li H.-S."/>
            <person name="Huang Y.-H."/>
            <person name="Pang H."/>
        </authorList>
    </citation>
    <scope>NUCLEOTIDE SEQUENCE [LARGE SCALE GENOMIC DNA]</scope>
    <source>
        <strain evidence="1">SYSU_2023b</strain>
        <tissue evidence="1">Whole body</tissue>
    </source>
</reference>
<sequence>MSVHNILQKLFAPINQHRYRIRHLCNYLSSEKDVRQTTVPDLLLNKFKHATSTKNLLDTVNQHDKVMNVKHIMQALRSLFVLQKEGRSELGTKDIINNKDFERLCRKLKTLAGVIDTNETIEALKIVTYIGVPKNSTIVQVLLQLIRHNLNELSLSNIIFLEFLLGHYTSVPLADALRIALPIVFEIQLPLKMDRENISSLREYLFFASKNKLSKKSLDLITSNILSCRDISDVKTAKSVIWSLTDLPPSPTFEPVVKKNLDTLLNHIDELSFEDLDITLSKMAKVYEKEYPFFRNKLFCDAVVGHVIDNNLEFIDACFTLRKLDRLGITNNYLIDYIAKIMEENISSLTSDKCQFGMYTLMKYMTKTDHRPPNWMKIKEIMETLQISKSGINWLKFASSLSYLEIFNESIISKCLMSDLEDILRRRRTHIYLYLVIYHSIKMYKPQLLKLIPRNIRTKDFIQYLTLPKDFPLQGALYNAFGGEKYVKTGIYSKEGFFVDHAIIFRKGGFPVSSSFNSTFIEDLDISPENQIVLIVCLQPELYTEENYLKMTAAMSLKVLEDIGYVTVPVCLSSWNALADYEKIPYLVQNIKNKLGEDMMSVKYA</sequence>
<protein>
    <recommendedName>
        <fullName evidence="3">RAP domain-containing protein</fullName>
    </recommendedName>
</protein>
<proteinExistence type="predicted"/>
<evidence type="ECO:0000313" key="1">
    <source>
        <dbReference type="EMBL" id="KAK9875518.1"/>
    </source>
</evidence>
<keyword evidence="2" id="KW-1185">Reference proteome</keyword>
<name>A0AAW1U3G3_9CUCU</name>